<evidence type="ECO:0000313" key="1">
    <source>
        <dbReference type="EMBL" id="RHF04049.1"/>
    </source>
</evidence>
<dbReference type="InterPro" id="IPR026989">
    <property type="entry name" value="TnpV"/>
</dbReference>
<dbReference type="Proteomes" id="UP000283501">
    <property type="component" value="Unassembled WGS sequence"/>
</dbReference>
<evidence type="ECO:0000313" key="2">
    <source>
        <dbReference type="Proteomes" id="UP000283501"/>
    </source>
</evidence>
<organism evidence="1 2">
    <name type="scientific">Agathobacter rectalis</name>
    <dbReference type="NCBI Taxonomy" id="39491"/>
    <lineage>
        <taxon>Bacteria</taxon>
        <taxon>Bacillati</taxon>
        <taxon>Bacillota</taxon>
        <taxon>Clostridia</taxon>
        <taxon>Lachnospirales</taxon>
        <taxon>Lachnospiraceae</taxon>
        <taxon>Agathobacter</taxon>
    </lineage>
</organism>
<reference evidence="1 2" key="1">
    <citation type="submission" date="2018-08" db="EMBL/GenBank/DDBJ databases">
        <title>A genome reference for cultivated species of the human gut microbiota.</title>
        <authorList>
            <person name="Zou Y."/>
            <person name="Xue W."/>
            <person name="Luo G."/>
        </authorList>
    </citation>
    <scope>NUCLEOTIDE SEQUENCE [LARGE SCALE GENOMIC DNA]</scope>
    <source>
        <strain evidence="1 2">AM26-2LB</strain>
    </source>
</reference>
<dbReference type="AlphaFoldDB" id="A0A414M4R6"/>
<comment type="caution">
    <text evidence="1">The sequence shown here is derived from an EMBL/GenBank/DDBJ whole genome shotgun (WGS) entry which is preliminary data.</text>
</comment>
<dbReference type="Pfam" id="PF14198">
    <property type="entry name" value="TnpV"/>
    <property type="match status" value="1"/>
</dbReference>
<sequence length="108" mass="12504">MRRLIDNGNRPITPKPHIGHYGRLRKAYLEQYRHRLYTALVASEKLYPHLAETDRAARDMLDYLMPRLAREAGATEALKAADPMKWVGLMNNCKAIAEEIVMHELIYV</sequence>
<protein>
    <submittedName>
        <fullName evidence="1">TnpV protein</fullName>
    </submittedName>
</protein>
<dbReference type="EMBL" id="QSKY01000010">
    <property type="protein sequence ID" value="RHF04049.1"/>
    <property type="molecule type" value="Genomic_DNA"/>
</dbReference>
<proteinExistence type="predicted"/>
<name>A0A414M4R6_9FIRM</name>
<dbReference type="RefSeq" id="WP_117534721.1">
    <property type="nucleotide sequence ID" value="NZ_QSKY01000010.1"/>
</dbReference>
<gene>
    <name evidence="1" type="ORF">DW703_08180</name>
</gene>
<accession>A0A414M4R6</accession>